<dbReference type="InterPro" id="IPR013785">
    <property type="entry name" value="Aldolase_TIM"/>
</dbReference>
<name>A0A6J4J9J5_9MICC</name>
<dbReference type="AlphaFoldDB" id="A0A6J4J9J5"/>
<dbReference type="RefSeq" id="WP_294569810.1">
    <property type="nucleotide sequence ID" value="NZ_CADCTE010000173.1"/>
</dbReference>
<evidence type="ECO:0000256" key="4">
    <source>
        <dbReference type="ARBA" id="ARBA00011233"/>
    </source>
</evidence>
<comment type="similarity">
    <text evidence="3">Belongs to the KHG/KDPG aldolase family.</text>
</comment>
<dbReference type="Pfam" id="PF01081">
    <property type="entry name" value="Aldolase"/>
    <property type="match status" value="1"/>
</dbReference>
<dbReference type="GO" id="GO:0008675">
    <property type="term" value="F:2-dehydro-3-deoxy-phosphogluconate aldolase activity"/>
    <property type="evidence" value="ECO:0007669"/>
    <property type="project" value="UniProtKB-EC"/>
</dbReference>
<evidence type="ECO:0000256" key="3">
    <source>
        <dbReference type="ARBA" id="ARBA00006906"/>
    </source>
</evidence>
<comment type="subunit">
    <text evidence="4">Homotrimer.</text>
</comment>
<dbReference type="PANTHER" id="PTHR30246">
    <property type="entry name" value="2-KETO-3-DEOXY-6-PHOSPHOGLUCONATE ALDOLASE"/>
    <property type="match status" value="1"/>
</dbReference>
<dbReference type="EMBL" id="CADCTE010000173">
    <property type="protein sequence ID" value="CAA9270446.1"/>
    <property type="molecule type" value="Genomic_DNA"/>
</dbReference>
<evidence type="ECO:0000256" key="6">
    <source>
        <dbReference type="ARBA" id="ARBA00023239"/>
    </source>
</evidence>
<dbReference type="InterPro" id="IPR031337">
    <property type="entry name" value="KDPG/KHG_AS_1"/>
</dbReference>
<dbReference type="Gene3D" id="3.20.20.70">
    <property type="entry name" value="Aldolase class I"/>
    <property type="match status" value="1"/>
</dbReference>
<keyword evidence="7" id="KW-0704">Schiff base</keyword>
<dbReference type="PROSITE" id="PS00159">
    <property type="entry name" value="ALDOLASE_KDPG_KHG_1"/>
    <property type="match status" value="1"/>
</dbReference>
<evidence type="ECO:0000256" key="7">
    <source>
        <dbReference type="ARBA" id="ARBA00023270"/>
    </source>
</evidence>
<comment type="pathway">
    <text evidence="2">Carbohydrate acid metabolism; 2-dehydro-3-deoxy-D-gluconate degradation; D-glyceraldehyde 3-phosphate and pyruvate from 2-dehydro-3-deoxy-D-gluconate: step 2/2.</text>
</comment>
<dbReference type="SUPFAM" id="SSF51569">
    <property type="entry name" value="Aldolase"/>
    <property type="match status" value="1"/>
</dbReference>
<proteinExistence type="inferred from homology"/>
<evidence type="ECO:0000256" key="2">
    <source>
        <dbReference type="ARBA" id="ARBA00004736"/>
    </source>
</evidence>
<comment type="catalytic activity">
    <reaction evidence="1">
        <text>2-dehydro-3-deoxy-6-phospho-D-gluconate = D-glyceraldehyde 3-phosphate + pyruvate</text>
        <dbReference type="Rhea" id="RHEA:17089"/>
        <dbReference type="ChEBI" id="CHEBI:15361"/>
        <dbReference type="ChEBI" id="CHEBI:57569"/>
        <dbReference type="ChEBI" id="CHEBI:59776"/>
        <dbReference type="EC" id="4.1.2.14"/>
    </reaction>
</comment>
<dbReference type="PANTHER" id="PTHR30246:SF1">
    <property type="entry name" value="2-DEHYDRO-3-DEOXY-6-PHOSPHOGALACTONATE ALDOLASE-RELATED"/>
    <property type="match status" value="1"/>
</dbReference>
<dbReference type="EC" id="4.1.2.14" evidence="5"/>
<organism evidence="9">
    <name type="scientific">uncultured Arthrobacter sp</name>
    <dbReference type="NCBI Taxonomy" id="114050"/>
    <lineage>
        <taxon>Bacteria</taxon>
        <taxon>Bacillati</taxon>
        <taxon>Actinomycetota</taxon>
        <taxon>Actinomycetes</taxon>
        <taxon>Micrococcales</taxon>
        <taxon>Micrococcaceae</taxon>
        <taxon>Arthrobacter</taxon>
        <taxon>environmental samples</taxon>
    </lineage>
</organism>
<keyword evidence="8" id="KW-0119">Carbohydrate metabolism</keyword>
<protein>
    <recommendedName>
        <fullName evidence="5">2-dehydro-3-deoxy-phosphogluconate aldolase</fullName>
        <ecNumber evidence="5">4.1.2.14</ecNumber>
    </recommendedName>
</protein>
<dbReference type="InterPro" id="IPR000887">
    <property type="entry name" value="Aldlse_KDPG_KHG"/>
</dbReference>
<evidence type="ECO:0000256" key="8">
    <source>
        <dbReference type="ARBA" id="ARBA00023277"/>
    </source>
</evidence>
<dbReference type="InterPro" id="IPR031338">
    <property type="entry name" value="KDPG/KHG_AS_2"/>
</dbReference>
<sequence length="216" mass="21884">MSTTDILRGHRVIPVVMFDDAAQADDLGAALVTGGLPVAEITLRTPEAVAVLRRLAARGDVDVGAGTVLTAAQVDLVYDAGAGFVVSPGLSVQVVRRCQALDLPVIPGVSTASEIMAALDLGLETVKFFPAEACGGLSTVSALSAAFPQVRFVPTGGLTAESAPRYLSHPAVAAVGGSWMVAADLLASGQWDEVALRCSATVGAAALTSSRQGVQS</sequence>
<dbReference type="NCBIfam" id="TIGR01182">
    <property type="entry name" value="eda"/>
    <property type="match status" value="1"/>
</dbReference>
<reference evidence="9" key="1">
    <citation type="submission" date="2020-02" db="EMBL/GenBank/DDBJ databases">
        <authorList>
            <person name="Meier V. D."/>
        </authorList>
    </citation>
    <scope>NUCLEOTIDE SEQUENCE</scope>
    <source>
        <strain evidence="9">AVDCRST_MAG83</strain>
    </source>
</reference>
<evidence type="ECO:0000256" key="5">
    <source>
        <dbReference type="ARBA" id="ARBA00013063"/>
    </source>
</evidence>
<accession>A0A6J4J9J5</accession>
<evidence type="ECO:0000313" key="9">
    <source>
        <dbReference type="EMBL" id="CAA9270446.1"/>
    </source>
</evidence>
<keyword evidence="6 9" id="KW-0456">Lyase</keyword>
<gene>
    <name evidence="9" type="ORF">AVDCRST_MAG83-3239</name>
</gene>
<dbReference type="PROSITE" id="PS00160">
    <property type="entry name" value="ALDOLASE_KDPG_KHG_2"/>
    <property type="match status" value="1"/>
</dbReference>
<dbReference type="CDD" id="cd00452">
    <property type="entry name" value="KDPG_aldolase"/>
    <property type="match status" value="1"/>
</dbReference>
<evidence type="ECO:0000256" key="1">
    <source>
        <dbReference type="ARBA" id="ARBA00000654"/>
    </source>
</evidence>